<evidence type="ECO:0000313" key="1">
    <source>
        <dbReference type="EMBL" id="NOV51676.1"/>
    </source>
</evidence>
<proteinExistence type="predicted"/>
<dbReference type="AlphaFoldDB" id="A0A6M2DZA7"/>
<dbReference type="EMBL" id="GIIL01007950">
    <property type="protein sequence ID" value="NOV51676.1"/>
    <property type="molecule type" value="Transcribed_RNA"/>
</dbReference>
<reference evidence="1" key="1">
    <citation type="submission" date="2020-03" db="EMBL/GenBank/DDBJ databases">
        <title>Transcriptomic Profiling of the Digestive Tract of the Rat Flea, Xenopsylla cheopis, Following Blood Feeding and Infection with Yersinia pestis.</title>
        <authorList>
            <person name="Bland D.M."/>
            <person name="Martens C.A."/>
            <person name="Virtaneva K."/>
            <person name="Kanakabandi K."/>
            <person name="Long D."/>
            <person name="Rosenke R."/>
            <person name="Saturday G.A."/>
            <person name="Hoyt F.H."/>
            <person name="Bruno D.P."/>
            <person name="Ribeiro J.M.C."/>
            <person name="Hinnebusch J."/>
        </authorList>
    </citation>
    <scope>NUCLEOTIDE SEQUENCE</scope>
</reference>
<organism evidence="1">
    <name type="scientific">Xenopsylla cheopis</name>
    <name type="common">Oriental rat flea</name>
    <name type="synonym">Pulex cheopis</name>
    <dbReference type="NCBI Taxonomy" id="163159"/>
    <lineage>
        <taxon>Eukaryota</taxon>
        <taxon>Metazoa</taxon>
        <taxon>Ecdysozoa</taxon>
        <taxon>Arthropoda</taxon>
        <taxon>Hexapoda</taxon>
        <taxon>Insecta</taxon>
        <taxon>Pterygota</taxon>
        <taxon>Neoptera</taxon>
        <taxon>Endopterygota</taxon>
        <taxon>Siphonaptera</taxon>
        <taxon>Pulicidae</taxon>
        <taxon>Xenopsyllinae</taxon>
        <taxon>Xenopsylla</taxon>
    </lineage>
</organism>
<sequence length="96" mass="11562">MIRAVLFAAVASIRRLSLSLAYKIKFEEMLTQKCSKKKKKNDVRVDYLIYEPSYERRLLLHYRYCTFALLKIEATCFRSLQIKLNAIHNYYSKQFR</sequence>
<name>A0A6M2DZA7_XENCH</name>
<protein>
    <submittedName>
        <fullName evidence="1">Putative secreted protein</fullName>
    </submittedName>
</protein>
<accession>A0A6M2DZA7</accession>